<sequence length="513" mass="56758">MAHQWLDAYGRPVKAQQLTQRIPEPGLTTIRNAWAPTVASGLTPSRLSSILLAANEGNLYDYLVLAEEMEERDPHYASVLGIRKRAISGVDPIVTPASDSALDKKIADDVRENISEHEGFSDLIENMLDALGKGFSQVEIVWQRNKRVWHVEEFLHHDPRFFTFDRETGRQVRMVDEANLVDGVELDPFKWISHRAKLKSGLPIRGGLARLVSFGWMCKNYTVKDWIAFIETYGLPLRLGRYGPSATAEDVDVLFNAVANIGTDAAAVIPEGMKIEFVQAMTGAANSQVFESLARWVDEQTSKAVLGQTMTSDNGSSQAQAEVHNEVRHDVAKADARSVTGTLKRDLVKPYVDLHYGVQLRYPKLDIIIEEAEDLDLTLRHTAELVDRGMKVKQSEVRAKLGYSEPDGDDEVLGTAKPETSESEATAKNRAQDTPPDPYVALDALEGELAEDWVEVVSPILAPVMEVLETTTTYDEALAALADTFPQMDTRPLIDTLVKSAFKARALGDSGND</sequence>
<proteinExistence type="predicted"/>
<dbReference type="InterPro" id="IPR009279">
    <property type="entry name" value="Portal_Mu"/>
</dbReference>
<dbReference type="RefSeq" id="WP_127748459.1">
    <property type="nucleotide sequence ID" value="NZ_CP033219.1"/>
</dbReference>
<dbReference type="AlphaFoldDB" id="A0A3T0N1J6"/>
<dbReference type="Proteomes" id="UP000283063">
    <property type="component" value="Chromosome"/>
</dbReference>
<accession>A0A3T0N1J6</accession>
<evidence type="ECO:0000256" key="1">
    <source>
        <dbReference type="SAM" id="MobiDB-lite"/>
    </source>
</evidence>
<feature type="region of interest" description="Disordered" evidence="1">
    <location>
        <begin position="401"/>
        <end position="437"/>
    </location>
</feature>
<keyword evidence="3" id="KW-1185">Reference proteome</keyword>
<evidence type="ECO:0000313" key="2">
    <source>
        <dbReference type="EMBL" id="AZV77898.1"/>
    </source>
</evidence>
<protein>
    <submittedName>
        <fullName evidence="2">DUF935 domain-containing protein</fullName>
    </submittedName>
</protein>
<name>A0A3T0N1J6_9RHOB</name>
<dbReference type="OrthoDB" id="9797300at2"/>
<dbReference type="EMBL" id="CP033219">
    <property type="protein sequence ID" value="AZV77898.1"/>
    <property type="molecule type" value="Genomic_DNA"/>
</dbReference>
<reference evidence="2 3" key="1">
    <citation type="submission" date="2018-10" db="EMBL/GenBank/DDBJ databases">
        <title>Parasedimentitalea marina sp. nov., a psychrophilic bacterium isolated from deep seawater of the New Britain Trench.</title>
        <authorList>
            <person name="Cao J."/>
        </authorList>
    </citation>
    <scope>NUCLEOTIDE SEQUENCE [LARGE SCALE GENOMIC DNA]</scope>
    <source>
        <strain evidence="2 3">W43</strain>
    </source>
</reference>
<dbReference type="Pfam" id="PF06074">
    <property type="entry name" value="Portal_Mu"/>
    <property type="match status" value="1"/>
</dbReference>
<dbReference type="KEGG" id="sedi:EBB79_08310"/>
<evidence type="ECO:0000313" key="3">
    <source>
        <dbReference type="Proteomes" id="UP000283063"/>
    </source>
</evidence>
<gene>
    <name evidence="2" type="ORF">EBB79_08310</name>
</gene>
<organism evidence="2 3">
    <name type="scientific">Parasedimentitalea marina</name>
    <dbReference type="NCBI Taxonomy" id="2483033"/>
    <lineage>
        <taxon>Bacteria</taxon>
        <taxon>Pseudomonadati</taxon>
        <taxon>Pseudomonadota</taxon>
        <taxon>Alphaproteobacteria</taxon>
        <taxon>Rhodobacterales</taxon>
        <taxon>Paracoccaceae</taxon>
        <taxon>Parasedimentitalea</taxon>
    </lineage>
</organism>